<proteinExistence type="predicted"/>
<organism evidence="1">
    <name type="scientific">marine sediment metagenome</name>
    <dbReference type="NCBI Taxonomy" id="412755"/>
    <lineage>
        <taxon>unclassified sequences</taxon>
        <taxon>metagenomes</taxon>
        <taxon>ecological metagenomes</taxon>
    </lineage>
</organism>
<dbReference type="EMBL" id="BARV01029000">
    <property type="protein sequence ID" value="GAI39952.1"/>
    <property type="molecule type" value="Genomic_DNA"/>
</dbReference>
<name>X1N7J0_9ZZZZ</name>
<feature type="non-terminal residue" evidence="1">
    <location>
        <position position="62"/>
    </location>
</feature>
<gene>
    <name evidence="1" type="ORF">S06H3_46313</name>
</gene>
<protein>
    <submittedName>
        <fullName evidence="1">Uncharacterized protein</fullName>
    </submittedName>
</protein>
<accession>X1N7J0</accession>
<comment type="caution">
    <text evidence="1">The sequence shown here is derived from an EMBL/GenBank/DDBJ whole genome shotgun (WGS) entry which is preliminary data.</text>
</comment>
<dbReference type="AlphaFoldDB" id="X1N7J0"/>
<sequence>MAKLHVGKSLRDTDVLWRYVTLDKFINLIDSRALFFAPLAWYEKTDPFEGYLPRVAMEALAS</sequence>
<reference evidence="1" key="1">
    <citation type="journal article" date="2014" name="Front. Microbiol.">
        <title>High frequency of phylogenetically diverse reductive dehalogenase-homologous genes in deep subseafloor sedimentary metagenomes.</title>
        <authorList>
            <person name="Kawai M."/>
            <person name="Futagami T."/>
            <person name="Toyoda A."/>
            <person name="Takaki Y."/>
            <person name="Nishi S."/>
            <person name="Hori S."/>
            <person name="Arai W."/>
            <person name="Tsubouchi T."/>
            <person name="Morono Y."/>
            <person name="Uchiyama I."/>
            <person name="Ito T."/>
            <person name="Fujiyama A."/>
            <person name="Inagaki F."/>
            <person name="Takami H."/>
        </authorList>
    </citation>
    <scope>NUCLEOTIDE SEQUENCE</scope>
    <source>
        <strain evidence="1">Expedition CK06-06</strain>
    </source>
</reference>
<evidence type="ECO:0000313" key="1">
    <source>
        <dbReference type="EMBL" id="GAI39952.1"/>
    </source>
</evidence>